<dbReference type="PROSITE" id="PS50928">
    <property type="entry name" value="ABC_TM1"/>
    <property type="match status" value="1"/>
</dbReference>
<dbReference type="SUPFAM" id="SSF161098">
    <property type="entry name" value="MetI-like"/>
    <property type="match status" value="1"/>
</dbReference>
<reference evidence="9" key="1">
    <citation type="submission" date="2020-02" db="EMBL/GenBank/DDBJ databases">
        <authorList>
            <person name="Meier V. D."/>
        </authorList>
    </citation>
    <scope>NUCLEOTIDE SEQUENCE</scope>
    <source>
        <strain evidence="9">AVDCRST_MAG59</strain>
    </source>
</reference>
<dbReference type="InterPro" id="IPR035906">
    <property type="entry name" value="MetI-like_sf"/>
</dbReference>
<keyword evidence="4 7" id="KW-0812">Transmembrane</keyword>
<dbReference type="PANTHER" id="PTHR43005:SF1">
    <property type="entry name" value="SPERMIDINE_PUTRESCINE TRANSPORT SYSTEM PERMEASE PROTEIN"/>
    <property type="match status" value="1"/>
</dbReference>
<dbReference type="GO" id="GO:0005886">
    <property type="term" value="C:plasma membrane"/>
    <property type="evidence" value="ECO:0007669"/>
    <property type="project" value="UniProtKB-SubCell"/>
</dbReference>
<evidence type="ECO:0000256" key="2">
    <source>
        <dbReference type="ARBA" id="ARBA00022448"/>
    </source>
</evidence>
<evidence type="ECO:0000256" key="5">
    <source>
        <dbReference type="ARBA" id="ARBA00022989"/>
    </source>
</evidence>
<feature type="transmembrane region" description="Helical" evidence="7">
    <location>
        <begin position="173"/>
        <end position="198"/>
    </location>
</feature>
<keyword evidence="3" id="KW-1003">Cell membrane</keyword>
<comment type="similarity">
    <text evidence="7">Belongs to the binding-protein-dependent transport system permease family.</text>
</comment>
<evidence type="ECO:0000256" key="7">
    <source>
        <dbReference type="RuleBase" id="RU363032"/>
    </source>
</evidence>
<proteinExistence type="inferred from homology"/>
<evidence type="ECO:0000256" key="3">
    <source>
        <dbReference type="ARBA" id="ARBA00022475"/>
    </source>
</evidence>
<evidence type="ECO:0000256" key="6">
    <source>
        <dbReference type="ARBA" id="ARBA00023136"/>
    </source>
</evidence>
<keyword evidence="2 7" id="KW-0813">Transport</keyword>
<feature type="transmembrane region" description="Helical" evidence="7">
    <location>
        <begin position="125"/>
        <end position="145"/>
    </location>
</feature>
<feature type="transmembrane region" description="Helical" evidence="7">
    <location>
        <begin position="88"/>
        <end position="113"/>
    </location>
</feature>
<evidence type="ECO:0000256" key="1">
    <source>
        <dbReference type="ARBA" id="ARBA00004651"/>
    </source>
</evidence>
<sequence>MSTEPQALPINRVGPVAQPGPVRGRRIGPYLVMLPALLFLLAISIAPLLYSLVVSLLRYNLMNPDRMGFAGLRNFQLILSSPDFWNSLLVTVEFVVIAVGLELVLGLGLALVLSRDVPGVGVFRSFILVPLALAPVVVGLLWRFMLNTESGILNWVISVLGFSRTDFLSNTTLALPIIALVDVWQWTPFMFLILLAAIQALPHEPFEAAAIDGASTRETILHIALPMLRYPILVAVLLRTIDAFRVYDLIFMMTRGGPVNATDTLSWSVYNNGFRNFNMGYAAALSWIILIIVTAVVTVFIRLLAGRAGETA</sequence>
<feature type="transmembrane region" description="Helical" evidence="7">
    <location>
        <begin position="30"/>
        <end position="57"/>
    </location>
</feature>
<feature type="transmembrane region" description="Helical" evidence="7">
    <location>
        <begin position="281"/>
        <end position="305"/>
    </location>
</feature>
<dbReference type="AlphaFoldDB" id="A0A6J4VMB4"/>
<name>A0A6J4VMB4_9BACT</name>
<organism evidence="9">
    <name type="scientific">uncultured Thermomicrobiales bacterium</name>
    <dbReference type="NCBI Taxonomy" id="1645740"/>
    <lineage>
        <taxon>Bacteria</taxon>
        <taxon>Pseudomonadati</taxon>
        <taxon>Thermomicrobiota</taxon>
        <taxon>Thermomicrobia</taxon>
        <taxon>Thermomicrobiales</taxon>
        <taxon>environmental samples</taxon>
    </lineage>
</organism>
<feature type="transmembrane region" description="Helical" evidence="7">
    <location>
        <begin position="219"/>
        <end position="238"/>
    </location>
</feature>
<dbReference type="Gene3D" id="1.10.3720.10">
    <property type="entry name" value="MetI-like"/>
    <property type="match status" value="1"/>
</dbReference>
<dbReference type="Pfam" id="PF00528">
    <property type="entry name" value="BPD_transp_1"/>
    <property type="match status" value="1"/>
</dbReference>
<keyword evidence="6 7" id="KW-0472">Membrane</keyword>
<evidence type="ECO:0000259" key="8">
    <source>
        <dbReference type="PROSITE" id="PS50928"/>
    </source>
</evidence>
<gene>
    <name evidence="9" type="ORF">AVDCRST_MAG59-5085</name>
</gene>
<dbReference type="PANTHER" id="PTHR43005">
    <property type="entry name" value="BLR7065 PROTEIN"/>
    <property type="match status" value="1"/>
</dbReference>
<dbReference type="CDD" id="cd06261">
    <property type="entry name" value="TM_PBP2"/>
    <property type="match status" value="1"/>
</dbReference>
<evidence type="ECO:0000256" key="4">
    <source>
        <dbReference type="ARBA" id="ARBA00022692"/>
    </source>
</evidence>
<protein>
    <recommendedName>
        <fullName evidence="8">ABC transmembrane type-1 domain-containing protein</fullName>
    </recommendedName>
</protein>
<accession>A0A6J4VMB4</accession>
<keyword evidence="5 7" id="KW-1133">Transmembrane helix</keyword>
<dbReference type="EMBL" id="CADCWF010000361">
    <property type="protein sequence ID" value="CAA9583202.1"/>
    <property type="molecule type" value="Genomic_DNA"/>
</dbReference>
<comment type="subcellular location">
    <subcellularLocation>
        <location evidence="1 7">Cell membrane</location>
        <topology evidence="1 7">Multi-pass membrane protein</topology>
    </subcellularLocation>
</comment>
<evidence type="ECO:0000313" key="9">
    <source>
        <dbReference type="EMBL" id="CAA9583202.1"/>
    </source>
</evidence>
<feature type="domain" description="ABC transmembrane type-1" evidence="8">
    <location>
        <begin position="88"/>
        <end position="300"/>
    </location>
</feature>
<dbReference type="InterPro" id="IPR000515">
    <property type="entry name" value="MetI-like"/>
</dbReference>
<dbReference type="GO" id="GO:0055085">
    <property type="term" value="P:transmembrane transport"/>
    <property type="evidence" value="ECO:0007669"/>
    <property type="project" value="InterPro"/>
</dbReference>